<dbReference type="AlphaFoldDB" id="A0A5C8KD94"/>
<dbReference type="RefSeq" id="WP_147919970.1">
    <property type="nucleotide sequence ID" value="NZ_VRTY01000003.1"/>
</dbReference>
<accession>A0A5C8KD94</accession>
<organism evidence="2 3">
    <name type="scientific">Pontibacter qinzhouensis</name>
    <dbReference type="NCBI Taxonomy" id="2603253"/>
    <lineage>
        <taxon>Bacteria</taxon>
        <taxon>Pseudomonadati</taxon>
        <taxon>Bacteroidota</taxon>
        <taxon>Cytophagia</taxon>
        <taxon>Cytophagales</taxon>
        <taxon>Hymenobacteraceae</taxon>
        <taxon>Pontibacter</taxon>
    </lineage>
</organism>
<reference evidence="2 3" key="1">
    <citation type="submission" date="2019-08" db="EMBL/GenBank/DDBJ databases">
        <authorList>
            <person name="Shi S."/>
        </authorList>
    </citation>
    <scope>NUCLEOTIDE SEQUENCE [LARGE SCALE GENOMIC DNA]</scope>
    <source>
        <strain evidence="2 3">GY10130</strain>
    </source>
</reference>
<keyword evidence="3" id="KW-1185">Reference proteome</keyword>
<evidence type="ECO:0000313" key="3">
    <source>
        <dbReference type="Proteomes" id="UP000321926"/>
    </source>
</evidence>
<dbReference type="OrthoDB" id="7794186at2"/>
<dbReference type="Proteomes" id="UP000321926">
    <property type="component" value="Unassembled WGS sequence"/>
</dbReference>
<gene>
    <name evidence="2" type="ORF">FVR03_01390</name>
</gene>
<evidence type="ECO:0000313" key="2">
    <source>
        <dbReference type="EMBL" id="TXK52398.1"/>
    </source>
</evidence>
<feature type="region of interest" description="Disordered" evidence="1">
    <location>
        <begin position="1"/>
        <end position="23"/>
    </location>
</feature>
<comment type="caution">
    <text evidence="2">The sequence shown here is derived from an EMBL/GenBank/DDBJ whole genome shotgun (WGS) entry which is preliminary data.</text>
</comment>
<evidence type="ECO:0000256" key="1">
    <source>
        <dbReference type="SAM" id="MobiDB-lite"/>
    </source>
</evidence>
<sequence>MPVEITLRSSRPPGEGNGLTNDEIDGNFTGLKTAVDKLEFSATAGQYNPNHPGFNTLKTAVIWILQNMGNVIEEPQEPEGPAYDTTLANGENVGAVTLTSLPDVLFHFNGLEATGDPFPARLELFAGGEAIGAVDFTLQYLSQPCGITYNGTMYHKTFIDGTLNILA</sequence>
<protein>
    <submittedName>
        <fullName evidence="2">Uncharacterized protein</fullName>
    </submittedName>
</protein>
<dbReference type="EMBL" id="VRTY01000003">
    <property type="protein sequence ID" value="TXK52398.1"/>
    <property type="molecule type" value="Genomic_DNA"/>
</dbReference>
<proteinExistence type="predicted"/>
<name>A0A5C8KD94_9BACT</name>